<accession>C7RW18</accession>
<evidence type="ECO:0000256" key="1">
    <source>
        <dbReference type="SAM" id="MobiDB-lite"/>
    </source>
</evidence>
<evidence type="ECO:0000256" key="2">
    <source>
        <dbReference type="SAM" id="SignalP"/>
    </source>
</evidence>
<feature type="chain" id="PRO_5002983065" evidence="2">
    <location>
        <begin position="24"/>
        <end position="155"/>
    </location>
</feature>
<keyword evidence="3" id="KW-0614">Plasmid</keyword>
<dbReference type="OrthoDB" id="9799434at2"/>
<sequence>MKKALFLIAAASAFALASPTLLAHTDEALDTQKAPNGGQLRMAGAYHYELVVAKDSKEAKDNPVVVYVTDHAGTKVPTAGAKGTVTILSGKAKVTVSLIPDGDNRLKGSGAYASAPDMKAIVSVTLPNKSPEQARFTPLDKPMLSTQDGHAGHSH</sequence>
<organism evidence="3">
    <name type="scientific">Accumulibacter regalis</name>
    <dbReference type="NCBI Taxonomy" id="522306"/>
    <lineage>
        <taxon>Bacteria</taxon>
        <taxon>Pseudomonadati</taxon>
        <taxon>Pseudomonadota</taxon>
        <taxon>Betaproteobacteria</taxon>
        <taxon>Candidatus Accumulibacter</taxon>
    </lineage>
</organism>
<feature type="signal peptide" evidence="2">
    <location>
        <begin position="1"/>
        <end position="23"/>
    </location>
</feature>
<gene>
    <name evidence="3" type="ordered locus">CAP2UW1_4703</name>
</gene>
<name>C7RW18_ACCRE</name>
<dbReference type="HOGENOM" id="CLU_125436_0_0_4"/>
<dbReference type="AlphaFoldDB" id="C7RW18"/>
<reference evidence="3" key="1">
    <citation type="submission" date="2009-08" db="EMBL/GenBank/DDBJ databases">
        <authorList>
            <consortium name="US DOE Joint Genome Institute"/>
            <person name="Lucas S."/>
            <person name="Copeland A."/>
            <person name="Lapidus A."/>
            <person name="Glavina del Rio T."/>
            <person name="Dalin E."/>
            <person name="Tice H."/>
            <person name="Bruce D."/>
            <person name="Barry K."/>
            <person name="Pitluck S."/>
            <person name="Lowry S."/>
            <person name="Larimer F."/>
            <person name="Land M."/>
            <person name="Hauser L."/>
            <person name="Kyrpides N."/>
            <person name="Ivanova N."/>
            <person name="McMahon K.D."/>
            <person name="Hugenholtz P."/>
        </authorList>
    </citation>
    <scope>NUCLEOTIDE SEQUENCE</scope>
    <source>
        <strain evidence="3">UW-1</strain>
        <plasmid evidence="3">pAph01</plasmid>
    </source>
</reference>
<proteinExistence type="predicted"/>
<keyword evidence="2" id="KW-0732">Signal</keyword>
<feature type="region of interest" description="Disordered" evidence="1">
    <location>
        <begin position="129"/>
        <end position="155"/>
    </location>
</feature>
<geneLocation type="plasmid" evidence="3">
    <name>pAph01</name>
</geneLocation>
<reference evidence="3" key="2">
    <citation type="submission" date="2009-09" db="EMBL/GenBank/DDBJ databases">
        <title>Complete sequence of plasmid1 of Candidatus Accumulibacter phosphatis clade IIA str. UW-1.</title>
        <authorList>
            <consortium name="US DOE Joint Genome Institute"/>
            <person name="Martin H.G."/>
            <person name="Ivanova N."/>
            <person name="Kunin V."/>
            <person name="Warnecke F."/>
            <person name="Barry K."/>
            <person name="He S."/>
            <person name="Salamov A."/>
            <person name="Szeto E."/>
            <person name="Dalin E."/>
            <person name="Pangilinan J.L."/>
            <person name="Lapidus A."/>
            <person name="Lowry S."/>
            <person name="Kyrpides N.C."/>
            <person name="McMahon K.D."/>
            <person name="Hugenholtz P."/>
        </authorList>
    </citation>
    <scope>NUCLEOTIDE SEQUENCE [LARGE SCALE GENOMIC DNA]</scope>
    <source>
        <strain evidence="3">UW-1</strain>
        <plasmid evidence="3">pAph01</plasmid>
        <plasmid>UW-1</plasmid>
    </source>
</reference>
<dbReference type="KEGG" id="app:CAP2UW1_4703"/>
<evidence type="ECO:0000313" key="3">
    <source>
        <dbReference type="EMBL" id="ACV37828.1"/>
    </source>
</evidence>
<dbReference type="EMBL" id="CP001716">
    <property type="protein sequence ID" value="ACV37828.1"/>
    <property type="molecule type" value="Genomic_DNA"/>
</dbReference>
<protein>
    <submittedName>
        <fullName evidence="3">Uncharacterized protein</fullName>
    </submittedName>
</protein>